<feature type="signal peptide" evidence="1">
    <location>
        <begin position="1"/>
        <end position="20"/>
    </location>
</feature>
<evidence type="ECO:0000256" key="1">
    <source>
        <dbReference type="SAM" id="SignalP"/>
    </source>
</evidence>
<organism evidence="2">
    <name type="scientific">Desulfofervidus auxilii</name>
    <dbReference type="NCBI Taxonomy" id="1621989"/>
    <lineage>
        <taxon>Bacteria</taxon>
        <taxon>Pseudomonadati</taxon>
        <taxon>Thermodesulfobacteriota</taxon>
        <taxon>Candidatus Desulfofervidia</taxon>
        <taxon>Candidatus Desulfofervidales</taxon>
        <taxon>Candidatus Desulfofervidaceae</taxon>
        <taxon>Candidatus Desulfofervidus</taxon>
    </lineage>
</organism>
<gene>
    <name evidence="2" type="ORF">ENG63_09450</name>
</gene>
<dbReference type="EMBL" id="DRBS01000350">
    <property type="protein sequence ID" value="HDD45064.1"/>
    <property type="molecule type" value="Genomic_DNA"/>
</dbReference>
<protein>
    <submittedName>
        <fullName evidence="2">LbtU family siderophore porin</fullName>
    </submittedName>
</protein>
<proteinExistence type="predicted"/>
<dbReference type="SUPFAM" id="SSF56935">
    <property type="entry name" value="Porins"/>
    <property type="match status" value="1"/>
</dbReference>
<reference evidence="2" key="1">
    <citation type="journal article" date="2020" name="mSystems">
        <title>Genome- and Community-Level Interaction Insights into Carbon Utilization and Element Cycling Functions of Hydrothermarchaeota in Hydrothermal Sediment.</title>
        <authorList>
            <person name="Zhou Z."/>
            <person name="Liu Y."/>
            <person name="Xu W."/>
            <person name="Pan J."/>
            <person name="Luo Z.H."/>
            <person name="Li M."/>
        </authorList>
    </citation>
    <scope>NUCLEOTIDE SEQUENCE [LARGE SCALE GENOMIC DNA]</scope>
    <source>
        <strain evidence="2">HyVt-233</strain>
    </source>
</reference>
<evidence type="ECO:0000313" key="2">
    <source>
        <dbReference type="EMBL" id="HDD45064.1"/>
    </source>
</evidence>
<comment type="caution">
    <text evidence="2">The sequence shown here is derived from an EMBL/GenBank/DDBJ whole genome shotgun (WGS) entry which is preliminary data.</text>
</comment>
<dbReference type="Gene3D" id="2.40.160.10">
    <property type="entry name" value="Porin"/>
    <property type="match status" value="1"/>
</dbReference>
<dbReference type="NCBIfam" id="NF033652">
    <property type="entry name" value="LbtU_sider_porin"/>
    <property type="match status" value="1"/>
</dbReference>
<feature type="chain" id="PRO_5028384138" evidence="1">
    <location>
        <begin position="21"/>
        <end position="380"/>
    </location>
</feature>
<sequence>MKKGVVCLLLMVLLMGSSYAKEKSIIDTIAERIEFHGELEAGFKVEAVGHKSENNKVHSEIQLTTAGLSIEASVTDWINVTVVPLFEVDEFFIDEGYMTIGPTENIPFYLTGGLLYHPFGKREEYTHFPDDPFVNFPLTLYFGEIWDPGLIVGYTQKLPVGSLTLEGFLVYSDVSKCDDKRHADTFGFNVSYNLSNEDYNFEIGGSYISNVLDASGLKDYFEDLGAWDGDLVSERDVDGIAVYMSGEYKNFYFTAEYMTVTEPFKGFYERGGTPEELTDTKGESLHPHVWGFEIGANIEEMLGLPKPVEVMFRYEGSLEAQPIYDIPKNRWAIGVNVGLYEYLTWSVAYAVEDYDPDWETDYEDDRTSRNLFFTQMAVEF</sequence>
<accession>A0A7C0U3N2</accession>
<dbReference type="InterPro" id="IPR023614">
    <property type="entry name" value="Porin_dom_sf"/>
</dbReference>
<keyword evidence="1" id="KW-0732">Signal</keyword>
<dbReference type="AlphaFoldDB" id="A0A7C0U3N2"/>
<dbReference type="Proteomes" id="UP000886289">
    <property type="component" value="Unassembled WGS sequence"/>
</dbReference>
<name>A0A7C0U3N2_DESA2</name>